<accession>A7HT73</accession>
<dbReference type="EMBL" id="CP000774">
    <property type="protein sequence ID" value="ABS63106.1"/>
    <property type="molecule type" value="Genomic_DNA"/>
</dbReference>
<dbReference type="OrthoDB" id="9798676at2"/>
<dbReference type="Proteomes" id="UP000006377">
    <property type="component" value="Chromosome"/>
</dbReference>
<reference evidence="2 3" key="1">
    <citation type="journal article" date="2011" name="Stand. Genomic Sci.">
        <title>Complete genome sequence of Parvibaculum lavamentivorans type strain (DS-1(T)).</title>
        <authorList>
            <person name="Schleheck D."/>
            <person name="Weiss M."/>
            <person name="Pitluck S."/>
            <person name="Bruce D."/>
            <person name="Land M.L."/>
            <person name="Han S."/>
            <person name="Saunders E."/>
            <person name="Tapia R."/>
            <person name="Detter C."/>
            <person name="Brettin T."/>
            <person name="Han J."/>
            <person name="Woyke T."/>
            <person name="Goodwin L."/>
            <person name="Pennacchio L."/>
            <person name="Nolan M."/>
            <person name="Cook A.M."/>
            <person name="Kjelleberg S."/>
            <person name="Thomas T."/>
        </authorList>
    </citation>
    <scope>NUCLEOTIDE SEQUENCE [LARGE SCALE GENOMIC DNA]</scope>
    <source>
        <strain evidence="3">DS-1 / DSM 13023 / NCIMB 13966</strain>
    </source>
</reference>
<name>A7HT73_PARL1</name>
<gene>
    <name evidence="2" type="ordered locus">Plav_1486</name>
</gene>
<dbReference type="STRING" id="402881.Plav_1486"/>
<dbReference type="HOGENOM" id="CLU_086378_1_0_5"/>
<keyword evidence="3" id="KW-1185">Reference proteome</keyword>
<feature type="domain" description="Beta-ketoacyl synthase-like N-terminal" evidence="1">
    <location>
        <begin position="42"/>
        <end position="243"/>
    </location>
</feature>
<dbReference type="KEGG" id="pla:Plav_1486"/>
<evidence type="ECO:0000313" key="3">
    <source>
        <dbReference type="Proteomes" id="UP000006377"/>
    </source>
</evidence>
<sequence>MQSDRAMPGPAGLSAVFVESWAAMLADAPGEPPVRLGACAADADIPAGLRRRLGPLARMGVACGLGIAPEGDADIVFCSRYGDLSLAHQLLAALVATEPMSPAGFSMSVHNAVPGVLDLARKARIGHTAIAAGAQTFSAGLAEAWLRLGERPHLRLVLVFADLPLPDIYRQFADEDAGGAAFALRLSAEPGEARAVSITRSAAGDASPAALENPPAELLVRRLVDSLCSDAPALSWRSQGSLWRLGKSSDEAA</sequence>
<protein>
    <recommendedName>
        <fullName evidence="1">Beta-ketoacyl synthase-like N-terminal domain-containing protein</fullName>
    </recommendedName>
</protein>
<proteinExistence type="predicted"/>
<evidence type="ECO:0000313" key="2">
    <source>
        <dbReference type="EMBL" id="ABS63106.1"/>
    </source>
</evidence>
<evidence type="ECO:0000259" key="1">
    <source>
        <dbReference type="Pfam" id="PF13723"/>
    </source>
</evidence>
<dbReference type="RefSeq" id="WP_012110390.1">
    <property type="nucleotide sequence ID" value="NC_009719.1"/>
</dbReference>
<dbReference type="InterPro" id="IPR014030">
    <property type="entry name" value="Ketoacyl_synth_N"/>
</dbReference>
<dbReference type="eggNOG" id="ENOG5032YZ0">
    <property type="taxonomic scope" value="Bacteria"/>
</dbReference>
<dbReference type="AlphaFoldDB" id="A7HT73"/>
<organism evidence="2 3">
    <name type="scientific">Parvibaculum lavamentivorans (strain DS-1 / DSM 13023 / NCIMB 13966)</name>
    <dbReference type="NCBI Taxonomy" id="402881"/>
    <lineage>
        <taxon>Bacteria</taxon>
        <taxon>Pseudomonadati</taxon>
        <taxon>Pseudomonadota</taxon>
        <taxon>Alphaproteobacteria</taxon>
        <taxon>Hyphomicrobiales</taxon>
        <taxon>Parvibaculaceae</taxon>
        <taxon>Parvibaculum</taxon>
    </lineage>
</organism>
<dbReference type="Pfam" id="PF13723">
    <property type="entry name" value="Ketoacyl-synt_2"/>
    <property type="match status" value="1"/>
</dbReference>